<dbReference type="OrthoDB" id="1277691at2759"/>
<dbReference type="AlphaFoldDB" id="A0A1W4XEZ7"/>
<dbReference type="GO" id="GO:0031966">
    <property type="term" value="C:mitochondrial membrane"/>
    <property type="evidence" value="ECO:0007669"/>
    <property type="project" value="TreeGrafter"/>
</dbReference>
<comment type="similarity">
    <text evidence="2 6">Belongs to the BI1 family.</text>
</comment>
<dbReference type="STRING" id="224129.A0A1W4XEZ7"/>
<dbReference type="GO" id="GO:0034620">
    <property type="term" value="P:cellular response to unfolded protein"/>
    <property type="evidence" value="ECO:0007669"/>
    <property type="project" value="TreeGrafter"/>
</dbReference>
<dbReference type="PANTHER" id="PTHR23291">
    <property type="entry name" value="BAX INHIBITOR-RELATED"/>
    <property type="match status" value="1"/>
</dbReference>
<dbReference type="KEGG" id="apln:108740973"/>
<gene>
    <name evidence="8" type="primary">LOC108740973</name>
</gene>
<keyword evidence="5 6" id="KW-0472">Membrane</keyword>
<feature type="transmembrane region" description="Helical" evidence="6">
    <location>
        <begin position="111"/>
        <end position="132"/>
    </location>
</feature>
<feature type="transmembrane region" description="Helical" evidence="6">
    <location>
        <begin position="27"/>
        <end position="47"/>
    </location>
</feature>
<name>A0A1W4XEZ7_AGRPL</name>
<feature type="transmembrane region" description="Helical" evidence="6">
    <location>
        <begin position="139"/>
        <end position="162"/>
    </location>
</feature>
<dbReference type="PANTHER" id="PTHR23291:SF32">
    <property type="entry name" value="BAX INHIBITOR 1"/>
    <property type="match status" value="1"/>
</dbReference>
<accession>A0A1W4XEZ7</accession>
<keyword evidence="4 6" id="KW-1133">Transmembrane helix</keyword>
<evidence type="ECO:0000313" key="8">
    <source>
        <dbReference type="RefSeq" id="XP_018331028.1"/>
    </source>
</evidence>
<dbReference type="GeneID" id="108740973"/>
<evidence type="ECO:0000256" key="1">
    <source>
        <dbReference type="ARBA" id="ARBA00004141"/>
    </source>
</evidence>
<keyword evidence="7" id="KW-1185">Reference proteome</keyword>
<comment type="subcellular location">
    <subcellularLocation>
        <location evidence="1">Membrane</location>
        <topology evidence="1">Multi-pass membrane protein</topology>
    </subcellularLocation>
</comment>
<feature type="transmembrane region" description="Helical" evidence="6">
    <location>
        <begin position="168"/>
        <end position="185"/>
    </location>
</feature>
<dbReference type="InterPro" id="IPR006214">
    <property type="entry name" value="Bax_inhibitor_1-related"/>
</dbReference>
<evidence type="ECO:0000313" key="7">
    <source>
        <dbReference type="Proteomes" id="UP000192223"/>
    </source>
</evidence>
<evidence type="ECO:0000256" key="4">
    <source>
        <dbReference type="ARBA" id="ARBA00022989"/>
    </source>
</evidence>
<organism evidence="7 8">
    <name type="scientific">Agrilus planipennis</name>
    <name type="common">Emerald ash borer</name>
    <name type="synonym">Agrilus marcopoli</name>
    <dbReference type="NCBI Taxonomy" id="224129"/>
    <lineage>
        <taxon>Eukaryota</taxon>
        <taxon>Metazoa</taxon>
        <taxon>Ecdysozoa</taxon>
        <taxon>Arthropoda</taxon>
        <taxon>Hexapoda</taxon>
        <taxon>Insecta</taxon>
        <taxon>Pterygota</taxon>
        <taxon>Neoptera</taxon>
        <taxon>Endopterygota</taxon>
        <taxon>Coleoptera</taxon>
        <taxon>Polyphaga</taxon>
        <taxon>Elateriformia</taxon>
        <taxon>Buprestoidea</taxon>
        <taxon>Buprestidae</taxon>
        <taxon>Agrilinae</taxon>
        <taxon>Agrilus</taxon>
    </lineage>
</organism>
<dbReference type="FunCoup" id="A0A1W4XEZ7">
    <property type="interactions" value="153"/>
</dbReference>
<feature type="transmembrane region" description="Helical" evidence="6">
    <location>
        <begin position="83"/>
        <end position="105"/>
    </location>
</feature>
<dbReference type="CDD" id="cd10430">
    <property type="entry name" value="BI-1"/>
    <property type="match status" value="1"/>
</dbReference>
<keyword evidence="3 6" id="KW-0812">Transmembrane</keyword>
<evidence type="ECO:0000256" key="6">
    <source>
        <dbReference type="RuleBase" id="RU004379"/>
    </source>
</evidence>
<dbReference type="RefSeq" id="XP_018331028.1">
    <property type="nucleotide sequence ID" value="XM_018475526.2"/>
</dbReference>
<dbReference type="GO" id="GO:2001234">
    <property type="term" value="P:negative regulation of apoptotic signaling pathway"/>
    <property type="evidence" value="ECO:0007669"/>
    <property type="project" value="TreeGrafter"/>
</dbReference>
<evidence type="ECO:0000256" key="3">
    <source>
        <dbReference type="ARBA" id="ARBA00022692"/>
    </source>
</evidence>
<dbReference type="Pfam" id="PF01027">
    <property type="entry name" value="Bax1-I"/>
    <property type="match status" value="1"/>
</dbReference>
<dbReference type="GO" id="GO:0033119">
    <property type="term" value="P:negative regulation of RNA splicing"/>
    <property type="evidence" value="ECO:0007669"/>
    <property type="project" value="TreeGrafter"/>
</dbReference>
<evidence type="ECO:0000256" key="2">
    <source>
        <dbReference type="ARBA" id="ARBA00010350"/>
    </source>
</evidence>
<evidence type="ECO:0000256" key="5">
    <source>
        <dbReference type="ARBA" id="ARBA00023136"/>
    </source>
</evidence>
<proteinExistence type="inferred from homology"/>
<protein>
    <submittedName>
        <fullName evidence="8">Bax inhibitor 1</fullName>
    </submittedName>
</protein>
<dbReference type="Proteomes" id="UP000192223">
    <property type="component" value="Unplaced"/>
</dbReference>
<sequence>MAPTVQTFMNSFENRLEPEVRQHLKNVYACLTMSTLAAAAGASIHLFTDILQAGFLSAIGSLICFMLLVSTPDENGKKLHLRIGYLLGFSALSGVGLGPLLEFIIYINPSIIVTALTATSLIFVSFSVCAMLADRGKFLYLGGTLMSLLSTMMILTLANLFFNSTLLFQVHLYLGLLVMCGFVLYDTQLIIEKRRFGSKDFVAHSLDLFVDFIGIFRRLLIILAQKEQEPQRKKRN</sequence>
<dbReference type="InParanoid" id="A0A1W4XEZ7"/>
<feature type="transmembrane region" description="Helical" evidence="6">
    <location>
        <begin position="53"/>
        <end position="71"/>
    </location>
</feature>
<dbReference type="GO" id="GO:0019899">
    <property type="term" value="F:enzyme binding"/>
    <property type="evidence" value="ECO:0007669"/>
    <property type="project" value="TreeGrafter"/>
</dbReference>
<reference evidence="8" key="1">
    <citation type="submission" date="2025-08" db="UniProtKB">
        <authorList>
            <consortium name="RefSeq"/>
        </authorList>
    </citation>
    <scope>IDENTIFICATION</scope>
    <source>
        <tissue evidence="8">Entire body</tissue>
    </source>
</reference>